<dbReference type="Gene3D" id="1.25.10.10">
    <property type="entry name" value="Leucine-rich Repeat Variant"/>
    <property type="match status" value="1"/>
</dbReference>
<protein>
    <submittedName>
        <fullName evidence="1">HEAT repeat-containing protein</fullName>
    </submittedName>
</protein>
<reference evidence="1 2" key="1">
    <citation type="submission" date="2016-10" db="EMBL/GenBank/DDBJ databases">
        <authorList>
            <person name="Varghese N."/>
            <person name="Submissions S."/>
        </authorList>
    </citation>
    <scope>NUCLEOTIDE SEQUENCE [LARGE SCALE GENOMIC DNA]</scope>
    <source>
        <strain evidence="1 2">ATCC 49954</strain>
    </source>
</reference>
<dbReference type="SUPFAM" id="SSF48371">
    <property type="entry name" value="ARM repeat"/>
    <property type="match status" value="1"/>
</dbReference>
<proteinExistence type="predicted"/>
<gene>
    <name evidence="1" type="ORF">SAMN05421782_10835</name>
</gene>
<dbReference type="RefSeq" id="WP_003718438.1">
    <property type="nucleotide sequence ID" value="NZ_FNMX01000008.1"/>
</dbReference>
<name>A0AAX2DQH9_LISIV</name>
<evidence type="ECO:0000313" key="2">
    <source>
        <dbReference type="Proteomes" id="UP000183610"/>
    </source>
</evidence>
<dbReference type="Proteomes" id="UP000183610">
    <property type="component" value="Unassembled WGS sequence"/>
</dbReference>
<dbReference type="Pfam" id="PF13646">
    <property type="entry name" value="HEAT_2"/>
    <property type="match status" value="1"/>
</dbReference>
<evidence type="ECO:0000313" key="1">
    <source>
        <dbReference type="EMBL" id="SDW91679.1"/>
    </source>
</evidence>
<comment type="caution">
    <text evidence="1">The sequence shown here is derived from an EMBL/GenBank/DDBJ whole genome shotgun (WGS) entry which is preliminary data.</text>
</comment>
<dbReference type="EMBL" id="FNMX01000008">
    <property type="protein sequence ID" value="SDW91679.1"/>
    <property type="molecule type" value="Genomic_DNA"/>
</dbReference>
<organism evidence="1 2">
    <name type="scientific">Listeria ivanovii</name>
    <dbReference type="NCBI Taxonomy" id="1638"/>
    <lineage>
        <taxon>Bacteria</taxon>
        <taxon>Bacillati</taxon>
        <taxon>Bacillota</taxon>
        <taxon>Bacilli</taxon>
        <taxon>Bacillales</taxon>
        <taxon>Listeriaceae</taxon>
        <taxon>Listeria</taxon>
    </lineage>
</organism>
<dbReference type="InterPro" id="IPR016024">
    <property type="entry name" value="ARM-type_fold"/>
</dbReference>
<sequence length="232" mass="26329">MLKDTKNILDKIQAIMPLKPFDYRAAEDLIEELNLEKAPIELEEILLDNINNDDDDARIFAYEYLYYFDSEAVFQAALIGTLDKEDLVQMCAIEILGNLAKIESLPYLEKALNGNNPSVRCFAAESIGFVGTNEAKALLEEQLNKETNSFAKVGIYASLYFLGEEKMLPYILDLLDDSYHLTVIRSLGVLEDCVNQTNKENILLTIENLLKRDIPISVKEKAKAVLEEIKRE</sequence>
<dbReference type="InterPro" id="IPR011989">
    <property type="entry name" value="ARM-like"/>
</dbReference>
<accession>A0AAX2DQH9</accession>
<dbReference type="AlphaFoldDB" id="A0AAX2DQH9"/>